<dbReference type="EMBL" id="CAACVR010000020">
    <property type="protein sequence ID" value="VEU22198.1"/>
    <property type="molecule type" value="Genomic_DNA"/>
</dbReference>
<feature type="transmembrane region" description="Helical" evidence="1">
    <location>
        <begin position="83"/>
        <end position="100"/>
    </location>
</feature>
<keyword evidence="1" id="KW-1133">Transmembrane helix</keyword>
<reference evidence="2 3" key="1">
    <citation type="submission" date="2018-12" db="EMBL/GenBank/DDBJ databases">
        <authorList>
            <person name="Tiukova I."/>
            <person name="Dainat J."/>
        </authorList>
    </citation>
    <scope>NUCLEOTIDE SEQUENCE [LARGE SCALE GENOMIC DNA]</scope>
</reference>
<name>A0A448YMV8_BRENA</name>
<protein>
    <submittedName>
        <fullName evidence="2">DEKNAAC103223</fullName>
    </submittedName>
</protein>
<keyword evidence="1" id="KW-0812">Transmembrane</keyword>
<dbReference type="Proteomes" id="UP000290900">
    <property type="component" value="Unassembled WGS sequence"/>
</dbReference>
<keyword evidence="3" id="KW-1185">Reference proteome</keyword>
<proteinExistence type="predicted"/>
<evidence type="ECO:0000313" key="2">
    <source>
        <dbReference type="EMBL" id="VEU22198.1"/>
    </source>
</evidence>
<evidence type="ECO:0000313" key="3">
    <source>
        <dbReference type="Proteomes" id="UP000290900"/>
    </source>
</evidence>
<dbReference type="AlphaFoldDB" id="A0A448YMV8"/>
<evidence type="ECO:0000256" key="1">
    <source>
        <dbReference type="SAM" id="Phobius"/>
    </source>
</evidence>
<feature type="transmembrane region" description="Helical" evidence="1">
    <location>
        <begin position="58"/>
        <end position="77"/>
    </location>
</feature>
<keyword evidence="1" id="KW-0472">Membrane</keyword>
<dbReference type="OrthoDB" id="440553at2759"/>
<sequence>MFPQYVYRTGRQKARGWSGPYGQPYRNRTITALTTTATPFAAPSTAHLLNIIQLRMRYFQATCLVVLATTTVFGWAIYRNWNIAVILVVSFLLTFCGIYPQMASPLTTPLT</sequence>
<gene>
    <name evidence="2" type="ORF">BRENAR_LOCUS2930</name>
</gene>
<accession>A0A448YMV8</accession>
<dbReference type="InParanoid" id="A0A448YMV8"/>
<organism evidence="2 3">
    <name type="scientific">Brettanomyces naardenensis</name>
    <name type="common">Yeast</name>
    <dbReference type="NCBI Taxonomy" id="13370"/>
    <lineage>
        <taxon>Eukaryota</taxon>
        <taxon>Fungi</taxon>
        <taxon>Dikarya</taxon>
        <taxon>Ascomycota</taxon>
        <taxon>Saccharomycotina</taxon>
        <taxon>Pichiomycetes</taxon>
        <taxon>Pichiales</taxon>
        <taxon>Pichiaceae</taxon>
        <taxon>Brettanomyces</taxon>
    </lineage>
</organism>